<dbReference type="Pfam" id="PF18883">
    <property type="entry name" value="AC_1"/>
    <property type="match status" value="1"/>
</dbReference>
<dbReference type="NCBIfam" id="TIGR01414">
    <property type="entry name" value="autotrans_barl"/>
    <property type="match status" value="1"/>
</dbReference>
<dbReference type="Pfam" id="PF03797">
    <property type="entry name" value="Autotransporter"/>
    <property type="match status" value="1"/>
</dbReference>
<dbReference type="PROSITE" id="PS51208">
    <property type="entry name" value="AUTOTRANSPORTER"/>
    <property type="match status" value="1"/>
</dbReference>
<evidence type="ECO:0000256" key="1">
    <source>
        <dbReference type="SAM" id="MobiDB-lite"/>
    </source>
</evidence>
<dbReference type="InterPro" id="IPR012332">
    <property type="entry name" value="Autotransporter_pectin_lyase_C"/>
</dbReference>
<dbReference type="InterPro" id="IPR036709">
    <property type="entry name" value="Autotransporte_beta_dom_sf"/>
</dbReference>
<name>A0ABS7I3E7_9HYPH</name>
<evidence type="ECO:0000259" key="2">
    <source>
        <dbReference type="PROSITE" id="PS51208"/>
    </source>
</evidence>
<dbReference type="EMBL" id="JAIFRO010000001">
    <property type="protein sequence ID" value="MBX4335193.1"/>
    <property type="molecule type" value="Genomic_DNA"/>
</dbReference>
<dbReference type="PANTHER" id="PTHR35037">
    <property type="entry name" value="C-TERMINAL REGION OF AIDA-LIKE PROTEIN"/>
    <property type="match status" value="1"/>
</dbReference>
<dbReference type="InterPro" id="IPR051551">
    <property type="entry name" value="Autotransporter_adhesion"/>
</dbReference>
<feature type="compositionally biased region" description="Low complexity" evidence="1">
    <location>
        <begin position="732"/>
        <end position="760"/>
    </location>
</feature>
<dbReference type="InterPro" id="IPR005546">
    <property type="entry name" value="Autotransporte_beta"/>
</dbReference>
<feature type="domain" description="Autotransporter" evidence="2">
    <location>
        <begin position="949"/>
        <end position="1226"/>
    </location>
</feature>
<proteinExistence type="predicted"/>
<dbReference type="InterPro" id="IPR006315">
    <property type="entry name" value="OM_autotransptr_brl_dom"/>
</dbReference>
<dbReference type="InterPro" id="IPR043990">
    <property type="entry name" value="AC_1"/>
</dbReference>
<evidence type="ECO:0000313" key="3">
    <source>
        <dbReference type="EMBL" id="MBX4335193.1"/>
    </source>
</evidence>
<feature type="compositionally biased region" description="Low complexity" evidence="1">
    <location>
        <begin position="654"/>
        <end position="674"/>
    </location>
</feature>
<organism evidence="3 4">
    <name type="scientific">Bartonella raoultii</name>
    <dbReference type="NCBI Taxonomy" id="1457020"/>
    <lineage>
        <taxon>Bacteria</taxon>
        <taxon>Pseudomonadati</taxon>
        <taxon>Pseudomonadota</taxon>
        <taxon>Alphaproteobacteria</taxon>
        <taxon>Hyphomicrobiales</taxon>
        <taxon>Bartonellaceae</taxon>
        <taxon>Bartonella</taxon>
    </lineage>
</organism>
<dbReference type="Proteomes" id="UP000746918">
    <property type="component" value="Unassembled WGS sequence"/>
</dbReference>
<dbReference type="SMART" id="SM00869">
    <property type="entry name" value="Autotransporter"/>
    <property type="match status" value="1"/>
</dbReference>
<dbReference type="SUPFAM" id="SSF51126">
    <property type="entry name" value="Pectin lyase-like"/>
    <property type="match status" value="1"/>
</dbReference>
<dbReference type="Gene3D" id="2.40.128.130">
    <property type="entry name" value="Autotransporter beta-domain"/>
    <property type="match status" value="1"/>
</dbReference>
<evidence type="ECO:0000313" key="4">
    <source>
        <dbReference type="Proteomes" id="UP000746918"/>
    </source>
</evidence>
<feature type="compositionally biased region" description="Low complexity" evidence="1">
    <location>
        <begin position="769"/>
        <end position="797"/>
    </location>
</feature>
<reference evidence="3 4" key="1">
    <citation type="submission" date="2021-08" db="EMBL/GenBank/DDBJ databases">
        <title>Bartonella raoulti 094 sp. nov.</title>
        <authorList>
            <person name="Zgheib R."/>
            <person name="Hammoud A."/>
        </authorList>
    </citation>
    <scope>NUCLEOTIDE SEQUENCE [LARGE SCALE GENOMIC DNA]</scope>
    <source>
        <strain evidence="3 4">094</strain>
    </source>
</reference>
<gene>
    <name evidence="3" type="ORF">K3248_00985</name>
</gene>
<dbReference type="InterPro" id="IPR011050">
    <property type="entry name" value="Pectin_lyase_fold/virulence"/>
</dbReference>
<feature type="region of interest" description="Disordered" evidence="1">
    <location>
        <begin position="651"/>
        <end position="866"/>
    </location>
</feature>
<accession>A0ABS7I3E7</accession>
<comment type="caution">
    <text evidence="3">The sequence shown here is derived from an EMBL/GenBank/DDBJ whole genome shotgun (WGS) entry which is preliminary data.</text>
</comment>
<sequence>MIKISQYPFSLYRFTTVLFFLVHHVDAHESSSGKEFYSCSESASFYRCNDGQQHEISNKIYNVRDKSSGAAIEASGKDTLIEGQKIIVNGIANINAHSEESSWTTAIKASKKGGVSLSDSMLNNISIGAEVDEGGAFEMREGVIKATGMGVSAVGESSFVFLSDTTITTQSGAISLLSHGKAKIQMEKGKIDFSDGIGIQVAGEGEINLKNVAIMGRGQYGKRREQAVGNYNQRAAFSVLQGAGTLALEKGRVNVVNSHGIFLEGNDSKAVQIESSSFLVRNRGFHGMNFFWEGVFQGMGKIILSGKGEVQLKNTDFKVPESAALYSRKFESLIQLTEGSSVFGDLLLKAEEDAFVNITADASTLKGGAFMDQSATARIVLKNDSKWILLRPKYEKLQSFASTASLSSDYSSVSSLHLEKSSLVFERLKSIDTDNTMYQTLLVGKGKGSVYQAKDGAQLYLNSYLDKGGTLQEQKTDRLLINGDVLGETMVHVYSAPGSPGALTGEGGNNQGISIIQAYGTAKEDSFKLSGGYVTPYGSPYQYHLVAYGPSSSSGPADPAQKVLKDAQTFWDFRLESKFVASPSSSDVFPNITEIAGHPMDSDFETKTEVSGGETFLPPVTTSDFSSPPFGALPAADEPIPVGFFPSISPLVPPTSRSPDPTSSSSSVPASSTPHASDPITPSVPVLILPTSRAPEPTSSSPSVPVSSTPHSSDPTVHSSVPVLVSFSSRAPDPTSSSPSVPVSSTPHSSDPTVHSSVPVLVSFSSRAPDPTSSSPSVPVSSTPHSSDPTVHSSVPVLVSFSSRAPDPTSSSPSVPISSTPHSSDPTVHSSVPALVSSSSRFPDPTSSSPSVPVSSTPHASDPVTSSSLPVLVASVPHSSIETRVSLFAPMIPVSASVPHLKKSVRAVVPQVSTYLLLPNTLSHAGFLDISNQNKQLEMQRVFSQQLFKMDKNPALFLHGYSSNHRYSSNLSTLEYGYGGDVDYNAIEAGILLSLIENIYTTTSFGLMGTYGKLSLQPQNVEQSQESTFKKWTVTAYSSMQHNTGLYMDGLLSYGLFQGNVFTLKRGKTAALRGNPLSISLTAGKEFMLGCRGFIFDPQVQFVYQHLQFHETRDVDNFTIDMKKPDYWMMRIGGRLTKALMALEKSQGVSFYSKFHVIRDFSDKHHVYLGDNFLLGAFGSSFETGFGFSARLSPKIAFHSDLTYQYKLTKAGFSGTHFSGGLRYHF</sequence>
<dbReference type="RefSeq" id="WP_220716504.1">
    <property type="nucleotide sequence ID" value="NZ_JAIFRO010000001.1"/>
</dbReference>
<dbReference type="PANTHER" id="PTHR35037:SF3">
    <property type="entry name" value="C-TERMINAL REGION OF AIDA-LIKE PROTEIN"/>
    <property type="match status" value="1"/>
</dbReference>
<feature type="compositionally biased region" description="Low complexity" evidence="1">
    <location>
        <begin position="697"/>
        <end position="723"/>
    </location>
</feature>
<protein>
    <submittedName>
        <fullName evidence="3">Autotransporter outer membrane beta-barrel domain-containing protein</fullName>
    </submittedName>
</protein>
<keyword evidence="4" id="KW-1185">Reference proteome</keyword>
<dbReference type="Gene3D" id="2.160.20.20">
    <property type="match status" value="1"/>
</dbReference>
<dbReference type="SUPFAM" id="SSF103515">
    <property type="entry name" value="Autotransporter"/>
    <property type="match status" value="1"/>
</dbReference>
<feature type="compositionally biased region" description="Low complexity" evidence="1">
    <location>
        <begin position="806"/>
        <end position="866"/>
    </location>
</feature>